<dbReference type="OrthoDB" id="6475849at2759"/>
<dbReference type="InterPro" id="IPR008753">
    <property type="entry name" value="Peptidase_M13_N"/>
</dbReference>
<name>A0A016T2W7_9BILA</name>
<evidence type="ECO:0000313" key="3">
    <source>
        <dbReference type="EMBL" id="EYB96971.1"/>
    </source>
</evidence>
<evidence type="ECO:0000256" key="1">
    <source>
        <dbReference type="ARBA" id="ARBA00007357"/>
    </source>
</evidence>
<organism evidence="3 4">
    <name type="scientific">Ancylostoma ceylanicum</name>
    <dbReference type="NCBI Taxonomy" id="53326"/>
    <lineage>
        <taxon>Eukaryota</taxon>
        <taxon>Metazoa</taxon>
        <taxon>Ecdysozoa</taxon>
        <taxon>Nematoda</taxon>
        <taxon>Chromadorea</taxon>
        <taxon>Rhabditida</taxon>
        <taxon>Rhabditina</taxon>
        <taxon>Rhabditomorpha</taxon>
        <taxon>Strongyloidea</taxon>
        <taxon>Ancylostomatidae</taxon>
        <taxon>Ancylostomatinae</taxon>
        <taxon>Ancylostoma</taxon>
    </lineage>
</organism>
<protein>
    <recommendedName>
        <fullName evidence="2">Peptidase M13 N-terminal domain-containing protein</fullName>
    </recommendedName>
</protein>
<dbReference type="GO" id="GO:0005886">
    <property type="term" value="C:plasma membrane"/>
    <property type="evidence" value="ECO:0007669"/>
    <property type="project" value="TreeGrafter"/>
</dbReference>
<evidence type="ECO:0000259" key="2">
    <source>
        <dbReference type="Pfam" id="PF05649"/>
    </source>
</evidence>
<dbReference type="Proteomes" id="UP000024635">
    <property type="component" value="Unassembled WGS sequence"/>
</dbReference>
<dbReference type="InterPro" id="IPR000718">
    <property type="entry name" value="Peptidase_M13"/>
</dbReference>
<gene>
    <name evidence="3" type="primary">Acey_s0145.g2515</name>
    <name evidence="3" type="ORF">Y032_0145g2515</name>
</gene>
<dbReference type="Gene3D" id="1.10.1380.10">
    <property type="entry name" value="Neutral endopeptidase , domain2"/>
    <property type="match status" value="1"/>
</dbReference>
<dbReference type="AlphaFoldDB" id="A0A016T2W7"/>
<dbReference type="STRING" id="53326.A0A016T2W7"/>
<sequence length="142" mass="16623">MFFSHINYSRSNNYLPPARAATWALHGKKQREPRWKVCTKDIMLGEMQYAVGAMYVRKAFDQASKNVTLEIIDNLLEVFYEVVLKNDWMDTKTKAMALDKAKQMLRHIAYPDFILDNKKLDAYYSGVGKILWVHLRTPYLSL</sequence>
<evidence type="ECO:0000313" key="4">
    <source>
        <dbReference type="Proteomes" id="UP000024635"/>
    </source>
</evidence>
<dbReference type="PROSITE" id="PS51885">
    <property type="entry name" value="NEPRILYSIN"/>
    <property type="match status" value="1"/>
</dbReference>
<proteinExistence type="inferred from homology"/>
<reference evidence="4" key="1">
    <citation type="journal article" date="2015" name="Nat. Genet.">
        <title>The genome and transcriptome of the zoonotic hookworm Ancylostoma ceylanicum identify infection-specific gene families.</title>
        <authorList>
            <person name="Schwarz E.M."/>
            <person name="Hu Y."/>
            <person name="Antoshechkin I."/>
            <person name="Miller M.M."/>
            <person name="Sternberg P.W."/>
            <person name="Aroian R.V."/>
        </authorList>
    </citation>
    <scope>NUCLEOTIDE SEQUENCE</scope>
    <source>
        <strain evidence="4">HY135</strain>
    </source>
</reference>
<dbReference type="PANTHER" id="PTHR11733:SF237">
    <property type="entry name" value="NEPRILYSIN-LIKE 4"/>
    <property type="match status" value="1"/>
</dbReference>
<feature type="domain" description="Peptidase M13 N-terminal" evidence="2">
    <location>
        <begin position="24"/>
        <end position="111"/>
    </location>
</feature>
<dbReference type="Pfam" id="PF05649">
    <property type="entry name" value="Peptidase_M13_N"/>
    <property type="match status" value="1"/>
</dbReference>
<dbReference type="EMBL" id="JARK01001481">
    <property type="protein sequence ID" value="EYB96971.1"/>
    <property type="molecule type" value="Genomic_DNA"/>
</dbReference>
<keyword evidence="4" id="KW-1185">Reference proteome</keyword>
<dbReference type="GO" id="GO:0016485">
    <property type="term" value="P:protein processing"/>
    <property type="evidence" value="ECO:0007669"/>
    <property type="project" value="TreeGrafter"/>
</dbReference>
<accession>A0A016T2W7</accession>
<dbReference type="InterPro" id="IPR042089">
    <property type="entry name" value="Peptidase_M13_dom_2"/>
</dbReference>
<dbReference type="GO" id="GO:0004222">
    <property type="term" value="F:metalloendopeptidase activity"/>
    <property type="evidence" value="ECO:0007669"/>
    <property type="project" value="InterPro"/>
</dbReference>
<dbReference type="SUPFAM" id="SSF55486">
    <property type="entry name" value="Metalloproteases ('zincins'), catalytic domain"/>
    <property type="match status" value="1"/>
</dbReference>
<dbReference type="PANTHER" id="PTHR11733">
    <property type="entry name" value="ZINC METALLOPROTEASE FAMILY M13 NEPRILYSIN-RELATED"/>
    <property type="match status" value="1"/>
</dbReference>
<comment type="similarity">
    <text evidence="1">Belongs to the peptidase M13 family.</text>
</comment>
<comment type="caution">
    <text evidence="3">The sequence shown here is derived from an EMBL/GenBank/DDBJ whole genome shotgun (WGS) entry which is preliminary data.</text>
</comment>